<keyword evidence="2" id="KW-0812">Transmembrane</keyword>
<evidence type="ECO:0000256" key="1">
    <source>
        <dbReference type="SAM" id="Coils"/>
    </source>
</evidence>
<name>A8MK04_ALKOO</name>
<evidence type="ECO:0000313" key="3">
    <source>
        <dbReference type="EMBL" id="ABW20136.1"/>
    </source>
</evidence>
<dbReference type="Proteomes" id="UP000000269">
    <property type="component" value="Chromosome"/>
</dbReference>
<dbReference type="OrthoDB" id="1948621at2"/>
<keyword evidence="1" id="KW-0175">Coiled coil</keyword>
<dbReference type="EMBL" id="CP000853">
    <property type="protein sequence ID" value="ABW20136.1"/>
    <property type="molecule type" value="Genomic_DNA"/>
</dbReference>
<dbReference type="eggNOG" id="ENOG502Z8VB">
    <property type="taxonomic scope" value="Bacteria"/>
</dbReference>
<feature type="transmembrane region" description="Helical" evidence="2">
    <location>
        <begin position="12"/>
        <end position="34"/>
    </location>
</feature>
<feature type="coiled-coil region" evidence="1">
    <location>
        <begin position="757"/>
        <end position="784"/>
    </location>
</feature>
<keyword evidence="2" id="KW-1133">Transmembrane helix</keyword>
<proteinExistence type="predicted"/>
<dbReference type="RefSeq" id="WP_012160443.1">
    <property type="nucleotide sequence ID" value="NC_009922.1"/>
</dbReference>
<gene>
    <name evidence="3" type="ordered locus">Clos_2605</name>
</gene>
<accession>A8MK04</accession>
<keyword evidence="2" id="KW-0472">Membrane</keyword>
<protein>
    <submittedName>
        <fullName evidence="3">Uncharacterized protein</fullName>
    </submittedName>
</protein>
<reference evidence="4" key="1">
    <citation type="submission" date="2007-10" db="EMBL/GenBank/DDBJ databases">
        <title>Complete genome of Alkaliphilus oremlandii OhILAs.</title>
        <authorList>
            <person name="Copeland A."/>
            <person name="Lucas S."/>
            <person name="Lapidus A."/>
            <person name="Barry K."/>
            <person name="Detter J.C."/>
            <person name="Glavina del Rio T."/>
            <person name="Hammon N."/>
            <person name="Israni S."/>
            <person name="Dalin E."/>
            <person name="Tice H."/>
            <person name="Pitluck S."/>
            <person name="Chain P."/>
            <person name="Malfatti S."/>
            <person name="Shin M."/>
            <person name="Vergez L."/>
            <person name="Schmutz J."/>
            <person name="Larimer F."/>
            <person name="Land M."/>
            <person name="Hauser L."/>
            <person name="Kyrpides N."/>
            <person name="Mikhailova N."/>
            <person name="Stolz J.F."/>
            <person name="Dawson A."/>
            <person name="Fisher E."/>
            <person name="Crable B."/>
            <person name="Perera E."/>
            <person name="Lisak J."/>
            <person name="Ranganathan M."/>
            <person name="Basu P."/>
            <person name="Richardson P."/>
        </authorList>
    </citation>
    <scope>NUCLEOTIDE SEQUENCE [LARGE SCALE GENOMIC DNA]</scope>
    <source>
        <strain evidence="4">OhILAs</strain>
    </source>
</reference>
<dbReference type="STRING" id="350688.Clos_2605"/>
<organism evidence="3 4">
    <name type="scientific">Alkaliphilus oremlandii (strain OhILAs)</name>
    <name type="common">Clostridium oremlandii (strain OhILAs)</name>
    <dbReference type="NCBI Taxonomy" id="350688"/>
    <lineage>
        <taxon>Bacteria</taxon>
        <taxon>Bacillati</taxon>
        <taxon>Bacillota</taxon>
        <taxon>Clostridia</taxon>
        <taxon>Peptostreptococcales</taxon>
        <taxon>Natronincolaceae</taxon>
        <taxon>Alkaliphilus</taxon>
    </lineage>
</organism>
<sequence length="1451" mass="167596">MLKNINLIKRIVAGVILFVMIFGALMALPIFSWGQTISYVEVPLKVLTDKGNISNGDKNINYNLSYLNLTFDTGFRLVSPNKVHDIKIIQNGKPSEINNLENYKFEMDSVSGTIALTLKDGPPKETPMEPFRLKSHTLYNIYIPAGTLVNNEGKQNKDIYHTFVTRGEFGRYTKDILVDTAPDHEAAWIDYQNGKIEFEFVDDIKLVYDFQNNIEKYLKVFSEPMDSKIPSYNMPPSYQYEESIDNFKVYSSGRKLVLEHKNGALKDFAKYTVRLEDKSLFLKNSEFISSPQSKILNIAEGNKGYEEIIFYTDHMLKRTYPQNNQENVEVEPTIEFEFKYPVEVQDRNKVTISSDGREFALDQKDIFLTTKPGTNDTVIQLHINDHEVDKLFPLRRHTVYKISIGDGAVQFRDYWNNIDKKAISNREINLYFITRGEGEFPVPIAYSSNINKTDDIRYLDHDNKEIKLSEDKVTNLSLDGSIYIHFDRLIREDKQSGILSLEGATKLYKLPKASITEYDDTGNIYDKEVIYELHDFEEKGKKVFPYDRRANISNIIANIKLNNNSFDIDKFKILEGISSLDHKTEPLFMEEIPVGKVEIVSGNILKVTPKYKLEASNKYGLWIDKRVIEDANRFNMEDNLKLNFWTKADDKTITASWLKPTEMRAESIYENEQAPYKTYTLFGAPQYSPVEPIVLDLDREVIPRAQDEILEETPNDARNTRRISYDALQEIDLIDAYPTDVTIEEAKKIKKEGLRAEKKAIARLEALEEKRQEAIEKGEVFKVEDFDEEAFEKEFEKKFERDFEVLWQSELLEKTMAELKIDVEINKFKFFYYFENGMKKTKLYLYPNKALEKGKYYRLVVPRGTLETRSAKETDKLEVNFVVEGKSDEGKGVYSAVDNQPKVTDIWSKGEWMFKLYGHNFHEEIEKMELVPMEGRVAESSNTAPIVIEKNDIEFRNVTELWVKLRGENARKLSTELYTGSYKIVLYFNNPDGSITTLDKIEPRFTVISKNRPSVLKKEPEGNADTWYNEHKLDIAINPKTVHGVKRYFLKVTFEDIDGKLEFNATSGLTNLLNSEILGSGSTTNYLDTEFLAAVSANSSMINDYIFNKDRVKREAYLYIPIKLLNPQATYEVTVPAGVVTNDSTEMDNLVIRWNFTTKAIPSVGEKHIVVQSIVEDYDPGEPLIIYGDFFYHPTVTVYFNDVKAYDVELITSADGSKYLEVYLPRGRNKLKAGLYNITVQNSEDHKRETYGTLSIVPGGEHVPEDGIRVKDSDRSKEVVELVFKGENIVYLNRYSSNSDIKLSLDELMSTDVLLRKIHFSKDGSIESLKTYSKWANINMDYININSGRSEESYVYLGRIEPFLQQSLKNSLYNYNIKSELIQVTSNNISFEKLYIELPYEKGIENNFKVLRYDETLRSWTEERSYYINNVDQRAIITSSKNGIFVVVESK</sequence>
<dbReference type="KEGG" id="aoe:Clos_2605"/>
<evidence type="ECO:0000256" key="2">
    <source>
        <dbReference type="SAM" id="Phobius"/>
    </source>
</evidence>
<evidence type="ECO:0000313" key="4">
    <source>
        <dbReference type="Proteomes" id="UP000000269"/>
    </source>
</evidence>
<dbReference type="HOGENOM" id="CLU_251258_0_0_9"/>
<keyword evidence="4" id="KW-1185">Reference proteome</keyword>